<reference evidence="1" key="1">
    <citation type="journal article" date="2015" name="Nature">
        <title>Complex archaea that bridge the gap between prokaryotes and eukaryotes.</title>
        <authorList>
            <person name="Spang A."/>
            <person name="Saw J.H."/>
            <person name="Jorgensen S.L."/>
            <person name="Zaremba-Niedzwiedzka K."/>
            <person name="Martijn J."/>
            <person name="Lind A.E."/>
            <person name="van Eijk R."/>
            <person name="Schleper C."/>
            <person name="Guy L."/>
            <person name="Ettema T.J."/>
        </authorList>
    </citation>
    <scope>NUCLEOTIDE SEQUENCE</scope>
</reference>
<name>A0A0F9L960_9ZZZZ</name>
<dbReference type="EMBL" id="LAZR01011654">
    <property type="protein sequence ID" value="KKM60570.1"/>
    <property type="molecule type" value="Genomic_DNA"/>
</dbReference>
<proteinExistence type="predicted"/>
<accession>A0A0F9L960</accession>
<gene>
    <name evidence="1" type="ORF">LCGC14_1540560</name>
</gene>
<comment type="caution">
    <text evidence="1">The sequence shown here is derived from an EMBL/GenBank/DDBJ whole genome shotgun (WGS) entry which is preliminary data.</text>
</comment>
<dbReference type="AlphaFoldDB" id="A0A0F9L960"/>
<evidence type="ECO:0000313" key="1">
    <source>
        <dbReference type="EMBL" id="KKM60570.1"/>
    </source>
</evidence>
<organism evidence="1">
    <name type="scientific">marine sediment metagenome</name>
    <dbReference type="NCBI Taxonomy" id="412755"/>
    <lineage>
        <taxon>unclassified sequences</taxon>
        <taxon>metagenomes</taxon>
        <taxon>ecological metagenomes</taxon>
    </lineage>
</organism>
<protein>
    <submittedName>
        <fullName evidence="1">Uncharacterized protein</fullName>
    </submittedName>
</protein>
<sequence length="75" mass="8615">MCDDPIRLREVEYDRVAPNDKAVDKAWDQIMQIARKHCLVIQAYGGVTTLAVPVEQRKNGIREKVLRTHRATEVV</sequence>